<protein>
    <recommendedName>
        <fullName evidence="1">Large polyvalent protein associated domain-containing protein</fullName>
    </recommendedName>
</protein>
<name>A0A2T5I4B8_9PROT</name>
<dbReference type="Pfam" id="PF18853">
    <property type="entry name" value="LPD37"/>
    <property type="match status" value="1"/>
</dbReference>
<proteinExistence type="predicted"/>
<evidence type="ECO:0000313" key="3">
    <source>
        <dbReference type="Proteomes" id="UP000244152"/>
    </source>
</evidence>
<dbReference type="InterPro" id="IPR041196">
    <property type="entry name" value="LPD37"/>
</dbReference>
<comment type="caution">
    <text evidence="2">The sequence shown here is derived from an EMBL/GenBank/DDBJ whole genome shotgun (WGS) entry which is preliminary data.</text>
</comment>
<feature type="domain" description="Large polyvalent protein associated" evidence="1">
    <location>
        <begin position="2"/>
        <end position="64"/>
    </location>
</feature>
<evidence type="ECO:0000259" key="1">
    <source>
        <dbReference type="Pfam" id="PF18853"/>
    </source>
</evidence>
<dbReference type="EMBL" id="QAOK01000041">
    <property type="protein sequence ID" value="PTQ78674.1"/>
    <property type="molecule type" value="Genomic_DNA"/>
</dbReference>
<sequence>MEPLDWRGDDLAKMRALIHTFVKAFENKALEFKDDRYDFNRREFIGRLGKPLDRGRFSSAQVKEWEDQRERLRQQCVAEFSSSPLYQARALIDPEYWNVLSRGRALVSHGSLSQSFSRQTKEPRHTVALSFSDSEIADPYDDCCGTTTRVRYYHTRKASSLSIVLAYT</sequence>
<organism evidence="2 3">
    <name type="scientific">Nitrosospira multiformis</name>
    <dbReference type="NCBI Taxonomy" id="1231"/>
    <lineage>
        <taxon>Bacteria</taxon>
        <taxon>Pseudomonadati</taxon>
        <taxon>Pseudomonadota</taxon>
        <taxon>Betaproteobacteria</taxon>
        <taxon>Nitrosomonadales</taxon>
        <taxon>Nitrosomonadaceae</taxon>
        <taxon>Nitrosospira</taxon>
    </lineage>
</organism>
<gene>
    <name evidence="2" type="ORF">C8R21_1418</name>
</gene>
<evidence type="ECO:0000313" key="2">
    <source>
        <dbReference type="EMBL" id="PTQ78674.1"/>
    </source>
</evidence>
<dbReference type="AlphaFoldDB" id="A0A2T5I4B8"/>
<reference evidence="2 3" key="1">
    <citation type="submission" date="2018-04" db="EMBL/GenBank/DDBJ databases">
        <title>Active sludge and wastewater microbial communities from Klosterneuburg, Austria.</title>
        <authorList>
            <person name="Wagner M."/>
        </authorList>
    </citation>
    <scope>NUCLEOTIDE SEQUENCE [LARGE SCALE GENOMIC DNA]</scope>
    <source>
        <strain evidence="2 3">Nl12</strain>
    </source>
</reference>
<dbReference type="Proteomes" id="UP000244152">
    <property type="component" value="Unassembled WGS sequence"/>
</dbReference>
<accession>A0A2T5I4B8</accession>